<dbReference type="Proteomes" id="UP001642360">
    <property type="component" value="Unassembled WGS sequence"/>
</dbReference>
<evidence type="ECO:0000256" key="1">
    <source>
        <dbReference type="SAM" id="MobiDB-lite"/>
    </source>
</evidence>
<name>A0ABC8S6C4_9AQUA</name>
<gene>
    <name evidence="2" type="ORF">ILEXP_LOCUS21000</name>
</gene>
<feature type="compositionally biased region" description="Basic and acidic residues" evidence="1">
    <location>
        <begin position="53"/>
        <end position="64"/>
    </location>
</feature>
<accession>A0ABC8S6C4</accession>
<feature type="compositionally biased region" description="Basic residues" evidence="1">
    <location>
        <begin position="65"/>
        <end position="75"/>
    </location>
</feature>
<sequence length="130" mass="15185">MTRPSQNVIEGQHKSSRRIVEGCQRMVGKRLKYCQRIAGQVSMLEHHWRVIRRSSEDSRRSTKDGRRRPKHRHRTVGQVRTSPEGDRKVIGGCPEVNEKFMEDDRNGAEDCWSGTDLRRQRMAETTLLND</sequence>
<evidence type="ECO:0000313" key="3">
    <source>
        <dbReference type="Proteomes" id="UP001642360"/>
    </source>
</evidence>
<reference evidence="2 3" key="1">
    <citation type="submission" date="2024-02" db="EMBL/GenBank/DDBJ databases">
        <authorList>
            <person name="Vignale AGUSTIN F."/>
            <person name="Sosa J E."/>
            <person name="Modenutti C."/>
        </authorList>
    </citation>
    <scope>NUCLEOTIDE SEQUENCE [LARGE SCALE GENOMIC DNA]</scope>
</reference>
<protein>
    <submittedName>
        <fullName evidence="2">Uncharacterized protein</fullName>
    </submittedName>
</protein>
<dbReference type="AlphaFoldDB" id="A0ABC8S6C4"/>
<keyword evidence="3" id="KW-1185">Reference proteome</keyword>
<feature type="region of interest" description="Disordered" evidence="1">
    <location>
        <begin position="53"/>
        <end position="92"/>
    </location>
</feature>
<dbReference type="EMBL" id="CAUOFW020002292">
    <property type="protein sequence ID" value="CAK9152766.1"/>
    <property type="molecule type" value="Genomic_DNA"/>
</dbReference>
<proteinExistence type="predicted"/>
<evidence type="ECO:0000313" key="2">
    <source>
        <dbReference type="EMBL" id="CAK9152766.1"/>
    </source>
</evidence>
<comment type="caution">
    <text evidence="2">The sequence shown here is derived from an EMBL/GenBank/DDBJ whole genome shotgun (WGS) entry which is preliminary data.</text>
</comment>
<organism evidence="2 3">
    <name type="scientific">Ilex paraguariensis</name>
    <name type="common">yerba mate</name>
    <dbReference type="NCBI Taxonomy" id="185542"/>
    <lineage>
        <taxon>Eukaryota</taxon>
        <taxon>Viridiplantae</taxon>
        <taxon>Streptophyta</taxon>
        <taxon>Embryophyta</taxon>
        <taxon>Tracheophyta</taxon>
        <taxon>Spermatophyta</taxon>
        <taxon>Magnoliopsida</taxon>
        <taxon>eudicotyledons</taxon>
        <taxon>Gunneridae</taxon>
        <taxon>Pentapetalae</taxon>
        <taxon>asterids</taxon>
        <taxon>campanulids</taxon>
        <taxon>Aquifoliales</taxon>
        <taxon>Aquifoliaceae</taxon>
        <taxon>Ilex</taxon>
    </lineage>
</organism>